<organism evidence="2 3">
    <name type="scientific">Portunus trituberculatus</name>
    <name type="common">Swimming crab</name>
    <name type="synonym">Neptunus trituberculatus</name>
    <dbReference type="NCBI Taxonomy" id="210409"/>
    <lineage>
        <taxon>Eukaryota</taxon>
        <taxon>Metazoa</taxon>
        <taxon>Ecdysozoa</taxon>
        <taxon>Arthropoda</taxon>
        <taxon>Crustacea</taxon>
        <taxon>Multicrustacea</taxon>
        <taxon>Malacostraca</taxon>
        <taxon>Eumalacostraca</taxon>
        <taxon>Eucarida</taxon>
        <taxon>Decapoda</taxon>
        <taxon>Pleocyemata</taxon>
        <taxon>Brachyura</taxon>
        <taxon>Eubrachyura</taxon>
        <taxon>Portunoidea</taxon>
        <taxon>Portunidae</taxon>
        <taxon>Portuninae</taxon>
        <taxon>Portunus</taxon>
    </lineage>
</organism>
<proteinExistence type="predicted"/>
<dbReference type="AlphaFoldDB" id="A0A5B7KA43"/>
<dbReference type="Proteomes" id="UP000324222">
    <property type="component" value="Unassembled WGS sequence"/>
</dbReference>
<protein>
    <submittedName>
        <fullName evidence="2">Uncharacterized protein</fullName>
    </submittedName>
</protein>
<evidence type="ECO:0000313" key="3">
    <source>
        <dbReference type="Proteomes" id="UP000324222"/>
    </source>
</evidence>
<feature type="region of interest" description="Disordered" evidence="1">
    <location>
        <begin position="1"/>
        <end position="21"/>
    </location>
</feature>
<reference evidence="2 3" key="1">
    <citation type="submission" date="2019-05" db="EMBL/GenBank/DDBJ databases">
        <title>Another draft genome of Portunus trituberculatus and its Hox gene families provides insights of decapod evolution.</title>
        <authorList>
            <person name="Jeong J.-H."/>
            <person name="Song I."/>
            <person name="Kim S."/>
            <person name="Choi T."/>
            <person name="Kim D."/>
            <person name="Ryu S."/>
            <person name="Kim W."/>
        </authorList>
    </citation>
    <scope>NUCLEOTIDE SEQUENCE [LARGE SCALE GENOMIC DNA]</scope>
    <source>
        <tissue evidence="2">Muscle</tissue>
    </source>
</reference>
<gene>
    <name evidence="2" type="ORF">E2C01_097623</name>
</gene>
<accession>A0A5B7KA43</accession>
<sequence>METRHGTGEVNGKKSTLTNTSHHQLLETKLVRLHVAPAVGGISRLTACTCLMGRLEGCRRRDLMGVTGPRDASLALLLDVYEAPRKRKTGINCCLE</sequence>
<comment type="caution">
    <text evidence="2">The sequence shown here is derived from an EMBL/GenBank/DDBJ whole genome shotgun (WGS) entry which is preliminary data.</text>
</comment>
<evidence type="ECO:0000256" key="1">
    <source>
        <dbReference type="SAM" id="MobiDB-lite"/>
    </source>
</evidence>
<name>A0A5B7KA43_PORTR</name>
<keyword evidence="3" id="KW-1185">Reference proteome</keyword>
<evidence type="ECO:0000313" key="2">
    <source>
        <dbReference type="EMBL" id="MPD02068.1"/>
    </source>
</evidence>
<dbReference type="EMBL" id="VSRR010129760">
    <property type="protein sequence ID" value="MPD02068.1"/>
    <property type="molecule type" value="Genomic_DNA"/>
</dbReference>